<protein>
    <submittedName>
        <fullName evidence="2">Unannotated protein</fullName>
    </submittedName>
</protein>
<feature type="region of interest" description="Disordered" evidence="1">
    <location>
        <begin position="136"/>
        <end position="173"/>
    </location>
</feature>
<evidence type="ECO:0000256" key="1">
    <source>
        <dbReference type="SAM" id="MobiDB-lite"/>
    </source>
</evidence>
<dbReference type="AlphaFoldDB" id="A0A6J7HGD5"/>
<gene>
    <name evidence="2" type="ORF">UFOPK3564_01490</name>
</gene>
<organism evidence="2">
    <name type="scientific">freshwater metagenome</name>
    <dbReference type="NCBI Taxonomy" id="449393"/>
    <lineage>
        <taxon>unclassified sequences</taxon>
        <taxon>metagenomes</taxon>
        <taxon>ecological metagenomes</taxon>
    </lineage>
</organism>
<reference evidence="2" key="1">
    <citation type="submission" date="2020-05" db="EMBL/GenBank/DDBJ databases">
        <authorList>
            <person name="Chiriac C."/>
            <person name="Salcher M."/>
            <person name="Ghai R."/>
            <person name="Kavagutti S V."/>
        </authorList>
    </citation>
    <scope>NUCLEOTIDE SEQUENCE</scope>
</reference>
<feature type="compositionally biased region" description="Low complexity" evidence="1">
    <location>
        <begin position="152"/>
        <end position="173"/>
    </location>
</feature>
<dbReference type="PROSITE" id="PS51257">
    <property type="entry name" value="PROKAR_LIPOPROTEIN"/>
    <property type="match status" value="1"/>
</dbReference>
<sequence length="173" mass="17937">MFAPRLALLTVTGVVAAAGMAGCAQQGGVEDKEFDGEAARVANVVRELDDAYIDEQNDDDGAVTACRTLLSARLVAALGGRDCPKNAAAALKNSDATQTDVRKVTIRGNVATVEARLELNDDEQRLDTLTLVQEGRSWRFDGSTPGRQGQKAAPAAPATQAPATTTAAPAPSS</sequence>
<proteinExistence type="predicted"/>
<evidence type="ECO:0000313" key="2">
    <source>
        <dbReference type="EMBL" id="CAB4914709.1"/>
    </source>
</evidence>
<dbReference type="EMBL" id="CAFBMK010000075">
    <property type="protein sequence ID" value="CAB4914709.1"/>
    <property type="molecule type" value="Genomic_DNA"/>
</dbReference>
<name>A0A6J7HGD5_9ZZZZ</name>
<accession>A0A6J7HGD5</accession>